<dbReference type="AlphaFoldDB" id="A0A563VRV1"/>
<organism evidence="1 2">
    <name type="scientific">Hyella patelloides LEGE 07179</name>
    <dbReference type="NCBI Taxonomy" id="945734"/>
    <lineage>
        <taxon>Bacteria</taxon>
        <taxon>Bacillati</taxon>
        <taxon>Cyanobacteriota</taxon>
        <taxon>Cyanophyceae</taxon>
        <taxon>Pleurocapsales</taxon>
        <taxon>Hyellaceae</taxon>
        <taxon>Hyella</taxon>
    </lineage>
</organism>
<evidence type="ECO:0000313" key="2">
    <source>
        <dbReference type="Proteomes" id="UP000320055"/>
    </source>
</evidence>
<reference evidence="1 2" key="1">
    <citation type="submission" date="2019-01" db="EMBL/GenBank/DDBJ databases">
        <authorList>
            <person name="Brito A."/>
        </authorList>
    </citation>
    <scope>NUCLEOTIDE SEQUENCE [LARGE SCALE GENOMIC DNA]</scope>
    <source>
        <strain evidence="1">1</strain>
    </source>
</reference>
<sequence>MIPDYLVFVINPILVGAFRCKAPNILDILQKLICKTKCDRR</sequence>
<accession>A0A563VRV1</accession>
<name>A0A563VRV1_9CYAN</name>
<keyword evidence="2" id="KW-1185">Reference proteome</keyword>
<evidence type="ECO:0000313" key="1">
    <source>
        <dbReference type="EMBL" id="VEP14107.1"/>
    </source>
</evidence>
<gene>
    <name evidence="1" type="ORF">H1P_2400009</name>
</gene>
<proteinExistence type="predicted"/>
<dbReference type="Proteomes" id="UP000320055">
    <property type="component" value="Unassembled WGS sequence"/>
</dbReference>
<protein>
    <submittedName>
        <fullName evidence="1">Uncharacterized protein</fullName>
    </submittedName>
</protein>
<dbReference type="EMBL" id="CAACVJ010000158">
    <property type="protein sequence ID" value="VEP14107.1"/>
    <property type="molecule type" value="Genomic_DNA"/>
</dbReference>